<dbReference type="Pfam" id="PF00587">
    <property type="entry name" value="tRNA-synt_2b"/>
    <property type="match status" value="1"/>
</dbReference>
<keyword evidence="6" id="KW-0648">Protein biosynthesis</keyword>
<dbReference type="RefSeq" id="XP_031874790.1">
    <property type="nucleotide sequence ID" value="XM_032010736.1"/>
</dbReference>
<dbReference type="PANTHER" id="PTHR42753">
    <property type="entry name" value="MITOCHONDRIAL RIBOSOME PROTEIN L39/PROLYL-TRNA LIGASE FAMILY MEMBER"/>
    <property type="match status" value="1"/>
</dbReference>
<keyword evidence="4" id="KW-0547">Nucleotide-binding</keyword>
<keyword evidence="13" id="KW-1185">Reference proteome</keyword>
<dbReference type="InterPro" id="IPR036621">
    <property type="entry name" value="Anticodon-bd_dom_sf"/>
</dbReference>
<evidence type="ECO:0000313" key="12">
    <source>
        <dbReference type="EMBL" id="RDL42134.1"/>
    </source>
</evidence>
<dbReference type="PROSITE" id="PS50862">
    <property type="entry name" value="AA_TRNA_LIGASE_II"/>
    <property type="match status" value="1"/>
</dbReference>
<dbReference type="InterPro" id="IPR050062">
    <property type="entry name" value="Pro-tRNA_synthetase"/>
</dbReference>
<comment type="caution">
    <text evidence="12">The sequence shown here is derived from an EMBL/GenBank/DDBJ whole genome shotgun (WGS) entry which is preliminary data.</text>
</comment>
<keyword evidence="5" id="KW-0067">ATP-binding</keyword>
<dbReference type="OrthoDB" id="10267474at2759"/>
<dbReference type="EC" id="6.1.1.15" evidence="2"/>
<sequence length="569" mass="62980">MLPLGRRVQDKLEALIDKYMSKLGASKLDLSSISSESLWERSGRLGSIGSELFRFKDRKEAGYLLSPTHEEEVTTLVSGAVHSYKELPLRVYQISRKYRDELRPRHGLLRSREFVMKDLYTFDSSVSLALSTYNEVREIYSRLFDELKIPYLVAEADSGDMGGNLSHEFHFSTSKGEDHVISCNKCDYVANEELAKSPILPHGQSKGIDCSTGTAPPTTTESQSEDSMGLWQGISRDRSVLVNVWHMSPSLSTLGNNPSIKAQVNIHAIKAVFPDLDSSIEDPVPLWHGNKLVATFNLVGEPSPAQSLRILNLVDGRVPGSITQNLEPMQNASPIGGGSELPTEEFIYRDPTTGKALNLMRIQNGDTCPRCSNGTLKVQKAIELGHTFHLGTRYSKPLGANVMVPSEFKPGLDAGFEFAAEANEAGSRMVAMQMGCHGIGVTRVIGAVADTLADEKGLNWPRVMAPFELVIVPTHAKGHDEAALEVYDTLSTYSQTTTDSSIDLVLDDRKVEFAWKMKDAELVGYPITVVVGKRWKERMCEVQCRRLKVREDVALDRLSDYVKSLLSQL</sequence>
<dbReference type="PANTHER" id="PTHR42753:SF2">
    <property type="entry name" value="PROLINE--TRNA LIGASE"/>
    <property type="match status" value="1"/>
</dbReference>
<proteinExistence type="inferred from homology"/>
<dbReference type="GO" id="GO:0004827">
    <property type="term" value="F:proline-tRNA ligase activity"/>
    <property type="evidence" value="ECO:0007669"/>
    <property type="project" value="UniProtKB-EC"/>
</dbReference>
<evidence type="ECO:0000256" key="8">
    <source>
        <dbReference type="ARBA" id="ARBA00029731"/>
    </source>
</evidence>
<feature type="region of interest" description="Disordered" evidence="10">
    <location>
        <begin position="200"/>
        <end position="227"/>
    </location>
</feature>
<evidence type="ECO:0000256" key="1">
    <source>
        <dbReference type="ARBA" id="ARBA00008226"/>
    </source>
</evidence>
<dbReference type="SUPFAM" id="SSF55681">
    <property type="entry name" value="Class II aaRS and biotin synthetases"/>
    <property type="match status" value="1"/>
</dbReference>
<gene>
    <name evidence="12" type="ORF">BP5553_02113</name>
</gene>
<reference evidence="12 13" key="1">
    <citation type="journal article" date="2018" name="IMA Fungus">
        <title>IMA Genome-F 9: Draft genome sequence of Annulohypoxylon stygium, Aspergillus mulundensis, Berkeleyomyces basicola (syn. Thielaviopsis basicola), Ceratocystis smalleyi, two Cercospora beticola strains, Coleophoma cylindrospora, Fusarium fracticaudum, Phialophora cf. hyalina, and Morchella septimelata.</title>
        <authorList>
            <person name="Wingfield B.D."/>
            <person name="Bills G.F."/>
            <person name="Dong Y."/>
            <person name="Huang W."/>
            <person name="Nel W.J."/>
            <person name="Swalarsk-Parry B.S."/>
            <person name="Vaghefi N."/>
            <person name="Wilken P.M."/>
            <person name="An Z."/>
            <person name="de Beer Z.W."/>
            <person name="De Vos L."/>
            <person name="Chen L."/>
            <person name="Duong T.A."/>
            <person name="Gao Y."/>
            <person name="Hammerbacher A."/>
            <person name="Kikkert J.R."/>
            <person name="Li Y."/>
            <person name="Li H."/>
            <person name="Li K."/>
            <person name="Li Q."/>
            <person name="Liu X."/>
            <person name="Ma X."/>
            <person name="Naidoo K."/>
            <person name="Pethybridge S.J."/>
            <person name="Sun J."/>
            <person name="Steenkamp E.T."/>
            <person name="van der Nest M.A."/>
            <person name="van Wyk S."/>
            <person name="Wingfield M.J."/>
            <person name="Xiong C."/>
            <person name="Yue Q."/>
            <person name="Zhang X."/>
        </authorList>
    </citation>
    <scope>NUCLEOTIDE SEQUENCE [LARGE SCALE GENOMIC DNA]</scope>
    <source>
        <strain evidence="12 13">BP 5553</strain>
    </source>
</reference>
<protein>
    <recommendedName>
        <fullName evidence="2">proline--tRNA ligase</fullName>
        <ecNumber evidence="2">6.1.1.15</ecNumber>
    </recommendedName>
    <alternativeName>
        <fullName evidence="8">Prolyl-tRNA synthetase</fullName>
    </alternativeName>
</protein>
<dbReference type="Gene3D" id="3.40.50.800">
    <property type="entry name" value="Anticodon-binding domain"/>
    <property type="match status" value="1"/>
</dbReference>
<dbReference type="GO" id="GO:0006433">
    <property type="term" value="P:prolyl-tRNA aminoacylation"/>
    <property type="evidence" value="ECO:0007669"/>
    <property type="project" value="InterPro"/>
</dbReference>
<evidence type="ECO:0000256" key="5">
    <source>
        <dbReference type="ARBA" id="ARBA00022840"/>
    </source>
</evidence>
<evidence type="ECO:0000256" key="4">
    <source>
        <dbReference type="ARBA" id="ARBA00022741"/>
    </source>
</evidence>
<feature type="domain" description="Aminoacyl-transfer RNA synthetases class-II family profile" evidence="11">
    <location>
        <begin position="1"/>
        <end position="466"/>
    </location>
</feature>
<name>A0A370U2X3_9HELO</name>
<evidence type="ECO:0000256" key="10">
    <source>
        <dbReference type="SAM" id="MobiDB-lite"/>
    </source>
</evidence>
<evidence type="ECO:0000256" key="7">
    <source>
        <dbReference type="ARBA" id="ARBA00023146"/>
    </source>
</evidence>
<evidence type="ECO:0000256" key="9">
    <source>
        <dbReference type="ARBA" id="ARBA00047671"/>
    </source>
</evidence>
<dbReference type="Pfam" id="PF03129">
    <property type="entry name" value="HGTP_anticodon"/>
    <property type="match status" value="1"/>
</dbReference>
<evidence type="ECO:0000256" key="3">
    <source>
        <dbReference type="ARBA" id="ARBA00022598"/>
    </source>
</evidence>
<evidence type="ECO:0000256" key="2">
    <source>
        <dbReference type="ARBA" id="ARBA00012831"/>
    </source>
</evidence>
<dbReference type="Gene3D" id="3.30.930.10">
    <property type="entry name" value="Bira Bifunctional Protein, Domain 2"/>
    <property type="match status" value="2"/>
</dbReference>
<dbReference type="STRING" id="2656787.A0A370U2X3"/>
<dbReference type="GeneID" id="43594962"/>
<comment type="catalytic activity">
    <reaction evidence="9">
        <text>tRNA(Pro) + L-proline + ATP = L-prolyl-tRNA(Pro) + AMP + diphosphate</text>
        <dbReference type="Rhea" id="RHEA:14305"/>
        <dbReference type="Rhea" id="RHEA-COMP:9700"/>
        <dbReference type="Rhea" id="RHEA-COMP:9702"/>
        <dbReference type="ChEBI" id="CHEBI:30616"/>
        <dbReference type="ChEBI" id="CHEBI:33019"/>
        <dbReference type="ChEBI" id="CHEBI:60039"/>
        <dbReference type="ChEBI" id="CHEBI:78442"/>
        <dbReference type="ChEBI" id="CHEBI:78532"/>
        <dbReference type="ChEBI" id="CHEBI:456215"/>
        <dbReference type="EC" id="6.1.1.15"/>
    </reaction>
</comment>
<accession>A0A370U2X3</accession>
<dbReference type="InterPro" id="IPR002316">
    <property type="entry name" value="Pro-tRNA-ligase_IIa"/>
</dbReference>
<dbReference type="EMBL" id="NPIC01000001">
    <property type="protein sequence ID" value="RDL42134.1"/>
    <property type="molecule type" value="Genomic_DNA"/>
</dbReference>
<dbReference type="SUPFAM" id="SSF52954">
    <property type="entry name" value="Class II aaRS ABD-related"/>
    <property type="match status" value="1"/>
</dbReference>
<dbReference type="InterPro" id="IPR006195">
    <property type="entry name" value="aa-tRNA-synth_II"/>
</dbReference>
<dbReference type="PRINTS" id="PR01046">
    <property type="entry name" value="TRNASYNTHPRO"/>
</dbReference>
<dbReference type="AlphaFoldDB" id="A0A370U2X3"/>
<keyword evidence="3" id="KW-0436">Ligase</keyword>
<organism evidence="12 13">
    <name type="scientific">Venustampulla echinocandica</name>
    <dbReference type="NCBI Taxonomy" id="2656787"/>
    <lineage>
        <taxon>Eukaryota</taxon>
        <taxon>Fungi</taxon>
        <taxon>Dikarya</taxon>
        <taxon>Ascomycota</taxon>
        <taxon>Pezizomycotina</taxon>
        <taxon>Leotiomycetes</taxon>
        <taxon>Helotiales</taxon>
        <taxon>Pleuroascaceae</taxon>
        <taxon>Venustampulla</taxon>
    </lineage>
</organism>
<feature type="compositionally biased region" description="Polar residues" evidence="10">
    <location>
        <begin position="211"/>
        <end position="226"/>
    </location>
</feature>
<dbReference type="Proteomes" id="UP000254866">
    <property type="component" value="Unassembled WGS sequence"/>
</dbReference>
<evidence type="ECO:0000313" key="13">
    <source>
        <dbReference type="Proteomes" id="UP000254866"/>
    </source>
</evidence>
<dbReference type="InterPro" id="IPR004154">
    <property type="entry name" value="Anticodon-bd"/>
</dbReference>
<dbReference type="InterPro" id="IPR002314">
    <property type="entry name" value="aa-tRNA-synt_IIb"/>
</dbReference>
<keyword evidence="7" id="KW-0030">Aminoacyl-tRNA synthetase</keyword>
<evidence type="ECO:0000256" key="6">
    <source>
        <dbReference type="ARBA" id="ARBA00022917"/>
    </source>
</evidence>
<comment type="similarity">
    <text evidence="1">Belongs to the class-II aminoacyl-tRNA synthetase family.</text>
</comment>
<evidence type="ECO:0000259" key="11">
    <source>
        <dbReference type="PROSITE" id="PS50862"/>
    </source>
</evidence>
<dbReference type="InterPro" id="IPR045864">
    <property type="entry name" value="aa-tRNA-synth_II/BPL/LPL"/>
</dbReference>
<dbReference type="GO" id="GO:0005524">
    <property type="term" value="F:ATP binding"/>
    <property type="evidence" value="ECO:0007669"/>
    <property type="project" value="UniProtKB-KW"/>
</dbReference>
<dbReference type="GO" id="GO:0005739">
    <property type="term" value="C:mitochondrion"/>
    <property type="evidence" value="ECO:0007669"/>
    <property type="project" value="TreeGrafter"/>
</dbReference>